<keyword evidence="2" id="KW-0326">Glycosidase</keyword>
<dbReference type="InterPro" id="IPR008928">
    <property type="entry name" value="6-hairpin_glycosidase_sf"/>
</dbReference>
<dbReference type="InterPro" id="IPR010905">
    <property type="entry name" value="Glyco_hydro_88"/>
</dbReference>
<dbReference type="SUPFAM" id="SSF48208">
    <property type="entry name" value="Six-hairpin glycosidases"/>
    <property type="match status" value="1"/>
</dbReference>
<accession>A0A1J5S3T1</accession>
<comment type="caution">
    <text evidence="2">The sequence shown here is derived from an EMBL/GenBank/DDBJ whole genome shotgun (WGS) entry which is preliminary data.</text>
</comment>
<gene>
    <name evidence="2" type="primary">yteR_4</name>
    <name evidence="2" type="ORF">GALL_230030</name>
</gene>
<dbReference type="GO" id="GO:0102211">
    <property type="term" value="F:unsaturated rhamnogalacturonyl hydrolase activity"/>
    <property type="evidence" value="ECO:0007669"/>
    <property type="project" value="UniProtKB-EC"/>
</dbReference>
<proteinExistence type="predicted"/>
<dbReference type="InterPro" id="IPR012341">
    <property type="entry name" value="6hp_glycosidase-like_sf"/>
</dbReference>
<evidence type="ECO:0000256" key="1">
    <source>
        <dbReference type="ARBA" id="ARBA00022801"/>
    </source>
</evidence>
<dbReference type="InterPro" id="IPR052043">
    <property type="entry name" value="PolySaccharide_Degr_Enz"/>
</dbReference>
<dbReference type="Pfam" id="PF07470">
    <property type="entry name" value="Glyco_hydro_88"/>
    <property type="match status" value="1"/>
</dbReference>
<dbReference type="EMBL" id="MLJW01000175">
    <property type="protein sequence ID" value="OIQ94989.1"/>
    <property type="molecule type" value="Genomic_DNA"/>
</dbReference>
<dbReference type="PANTHER" id="PTHR33886:SF8">
    <property type="entry name" value="UNSATURATED RHAMNOGALACTURONAN HYDROLASE (EUROFUNG)"/>
    <property type="match status" value="1"/>
</dbReference>
<sequence>MHPRPHPATRSARRLLSSLASAATLAVLCAAPTLAAKSTHVPGARVGSVAYEPESPAQIKAVLDRVLGYLDTASPVRVVDRSTGRPVDDLDHLPPNVSFAPTDFLLTTYEWGVTYSGMLHVADITGDRRYAGYVDQRLTAIAKVAADVQAHPFDESGMTRTQRWLAMSTVLHPQALDDCGAMAAAMIEASLHGLHPALLRPRIDTYMAWVRSGQYRLPDGTLARHFPMPDTLWADDLYMGVPALSDMYSLTHDRSWLDDAARQIRQFSARMFVSETGLYRHGWVSGMTPHPAFYWARANGWAALAMCRLLDVMPENDPARPAVLAQYRAHIAGLAAVQSGSGLWHQLLNRPDSYLETSASAMFVYAIAHGIDKGWLDPNAYGPVASVGWNAVASQVNERGQVEGTCIGTGMGFDPMFYYRRPTSVLAAHGYGPVLLAGAEMIRFRTHLGARVTTRGGGTQFEPAP</sequence>
<name>A0A1J5S3T1_9ZZZZ</name>
<dbReference type="Gene3D" id="1.50.10.10">
    <property type="match status" value="1"/>
</dbReference>
<dbReference type="PANTHER" id="PTHR33886">
    <property type="entry name" value="UNSATURATED RHAMNOGALACTURONAN HYDROLASE (EUROFUNG)"/>
    <property type="match status" value="1"/>
</dbReference>
<dbReference type="GO" id="GO:0005975">
    <property type="term" value="P:carbohydrate metabolic process"/>
    <property type="evidence" value="ECO:0007669"/>
    <property type="project" value="InterPro"/>
</dbReference>
<dbReference type="EC" id="3.2.1.172" evidence="2"/>
<dbReference type="AlphaFoldDB" id="A0A1J5S3T1"/>
<evidence type="ECO:0000313" key="2">
    <source>
        <dbReference type="EMBL" id="OIQ94989.1"/>
    </source>
</evidence>
<protein>
    <submittedName>
        <fullName evidence="2">Unsaturated rhamnogalacturonyl hydrolase YteR</fullName>
        <ecNumber evidence="2">3.2.1.172</ecNumber>
    </submittedName>
</protein>
<keyword evidence="1 2" id="KW-0378">Hydrolase</keyword>
<organism evidence="2">
    <name type="scientific">mine drainage metagenome</name>
    <dbReference type="NCBI Taxonomy" id="410659"/>
    <lineage>
        <taxon>unclassified sequences</taxon>
        <taxon>metagenomes</taxon>
        <taxon>ecological metagenomes</taxon>
    </lineage>
</organism>
<reference evidence="2" key="1">
    <citation type="submission" date="2016-10" db="EMBL/GenBank/DDBJ databases">
        <title>Sequence of Gallionella enrichment culture.</title>
        <authorList>
            <person name="Poehlein A."/>
            <person name="Muehling M."/>
            <person name="Daniel R."/>
        </authorList>
    </citation>
    <scope>NUCLEOTIDE SEQUENCE</scope>
</reference>